<dbReference type="PANTHER" id="PTHR11138">
    <property type="entry name" value="METHIONYL-TRNA FORMYLTRANSFERASE"/>
    <property type="match status" value="1"/>
</dbReference>
<keyword evidence="2" id="KW-0808">Transferase</keyword>
<comment type="similarity">
    <text evidence="1">Belongs to the Fmt family.</text>
</comment>
<feature type="domain" description="Formyl transferase C-terminal" evidence="5">
    <location>
        <begin position="201"/>
        <end position="281"/>
    </location>
</feature>
<evidence type="ECO:0000256" key="2">
    <source>
        <dbReference type="ARBA" id="ARBA00022679"/>
    </source>
</evidence>
<dbReference type="EMBL" id="JAUQSX010000003">
    <property type="protein sequence ID" value="MDO7846167.1"/>
    <property type="molecule type" value="Genomic_DNA"/>
</dbReference>
<dbReference type="Pfam" id="PF00551">
    <property type="entry name" value="Formyl_trans_N"/>
    <property type="match status" value="1"/>
</dbReference>
<dbReference type="InterPro" id="IPR044135">
    <property type="entry name" value="Met-tRNA-FMT_C"/>
</dbReference>
<evidence type="ECO:0000259" key="5">
    <source>
        <dbReference type="Pfam" id="PF02911"/>
    </source>
</evidence>
<sequence length="318" mass="33051">MHIAVIISSRLGLPLLQDLAAQGVVAGVAVPHTGHDEPEQLAQTVAALGLPVQRLHRPGLGAALAAWLAPLAPDAVLVLTLPWRIPAAVLALPRLGFLNVHFAALPGYRGPEPLFWQLRNGEAAGAVTIHRMEADFDTGPVLVAVPVPIGPRDTHGLHRGRLAHYAVAAGRQLLAALRADALPLRPQEAAAARYWPRATLADVCVRWAEPAAAIDRLVRATNPWNRGALATLRQQPLRLLGATPLAGTVAAPPGTVVQTGPDLLVACGAGELLRLDIVVLEEGYFTGAQLAGLGVLTGELLGEFAALPAAQAAPAAAP</sequence>
<protein>
    <submittedName>
        <fullName evidence="6">Formyltransferase family protein</fullName>
    </submittedName>
</protein>
<evidence type="ECO:0000256" key="1">
    <source>
        <dbReference type="ARBA" id="ARBA00010699"/>
    </source>
</evidence>
<dbReference type="PANTHER" id="PTHR11138:SF5">
    <property type="entry name" value="METHIONYL-TRNA FORMYLTRANSFERASE, MITOCHONDRIAL"/>
    <property type="match status" value="1"/>
</dbReference>
<dbReference type="SUPFAM" id="SSF50486">
    <property type="entry name" value="FMT C-terminal domain-like"/>
    <property type="match status" value="1"/>
</dbReference>
<keyword evidence="3" id="KW-0648">Protein biosynthesis</keyword>
<gene>
    <name evidence="6" type="ORF">Q5H92_07365</name>
</gene>
<dbReference type="InterPro" id="IPR011034">
    <property type="entry name" value="Formyl_transferase-like_C_sf"/>
</dbReference>
<evidence type="ECO:0000313" key="7">
    <source>
        <dbReference type="Proteomes" id="UP001167796"/>
    </source>
</evidence>
<proteinExistence type="inferred from homology"/>
<name>A0ABT9A9S7_9BACT</name>
<dbReference type="CDD" id="cd08704">
    <property type="entry name" value="Met_tRNA_FMT_C"/>
    <property type="match status" value="1"/>
</dbReference>
<dbReference type="Pfam" id="PF02911">
    <property type="entry name" value="Formyl_trans_C"/>
    <property type="match status" value="1"/>
</dbReference>
<keyword evidence="7" id="KW-1185">Reference proteome</keyword>
<dbReference type="RefSeq" id="WP_305010856.1">
    <property type="nucleotide sequence ID" value="NZ_JAUQSX010000003.1"/>
</dbReference>
<dbReference type="InterPro" id="IPR005793">
    <property type="entry name" value="Formyl_trans_C"/>
</dbReference>
<evidence type="ECO:0000313" key="6">
    <source>
        <dbReference type="EMBL" id="MDO7846167.1"/>
    </source>
</evidence>
<evidence type="ECO:0000259" key="4">
    <source>
        <dbReference type="Pfam" id="PF00551"/>
    </source>
</evidence>
<accession>A0ABT9A9S7</accession>
<dbReference type="Gene3D" id="3.40.50.12230">
    <property type="match status" value="1"/>
</dbReference>
<organism evidence="6 7">
    <name type="scientific">Hymenobacter mellowenesis</name>
    <dbReference type="NCBI Taxonomy" id="3063995"/>
    <lineage>
        <taxon>Bacteria</taxon>
        <taxon>Pseudomonadati</taxon>
        <taxon>Bacteroidota</taxon>
        <taxon>Cytophagia</taxon>
        <taxon>Cytophagales</taxon>
        <taxon>Hymenobacteraceae</taxon>
        <taxon>Hymenobacter</taxon>
    </lineage>
</organism>
<dbReference type="InterPro" id="IPR002376">
    <property type="entry name" value="Formyl_transf_N"/>
</dbReference>
<feature type="domain" description="Formyl transferase N-terminal" evidence="4">
    <location>
        <begin position="63"/>
        <end position="163"/>
    </location>
</feature>
<dbReference type="Proteomes" id="UP001167796">
    <property type="component" value="Unassembled WGS sequence"/>
</dbReference>
<evidence type="ECO:0000256" key="3">
    <source>
        <dbReference type="ARBA" id="ARBA00022917"/>
    </source>
</evidence>
<comment type="caution">
    <text evidence="6">The sequence shown here is derived from an EMBL/GenBank/DDBJ whole genome shotgun (WGS) entry which is preliminary data.</text>
</comment>
<reference evidence="6" key="1">
    <citation type="submission" date="2023-07" db="EMBL/GenBank/DDBJ databases">
        <authorList>
            <person name="Kim M.K."/>
        </authorList>
    </citation>
    <scope>NUCLEOTIDE SEQUENCE</scope>
    <source>
        <strain evidence="6">M29</strain>
    </source>
</reference>
<dbReference type="InterPro" id="IPR036477">
    <property type="entry name" value="Formyl_transf_N_sf"/>
</dbReference>
<dbReference type="SUPFAM" id="SSF53328">
    <property type="entry name" value="Formyltransferase"/>
    <property type="match status" value="1"/>
</dbReference>